<dbReference type="SUPFAM" id="SSF55781">
    <property type="entry name" value="GAF domain-like"/>
    <property type="match status" value="1"/>
</dbReference>
<evidence type="ECO:0000259" key="3">
    <source>
        <dbReference type="PROSITE" id="PS51077"/>
    </source>
</evidence>
<dbReference type="RefSeq" id="WP_344415888.1">
    <property type="nucleotide sequence ID" value="NZ_BAAAQK010000005.1"/>
</dbReference>
<dbReference type="InterPro" id="IPR050707">
    <property type="entry name" value="HTH_MetabolicPath_Reg"/>
</dbReference>
<name>A0ABN2MZA0_9PSEU</name>
<dbReference type="PANTHER" id="PTHR30136">
    <property type="entry name" value="HELIX-TURN-HELIX TRANSCRIPTIONAL REGULATOR, ICLR FAMILY"/>
    <property type="match status" value="1"/>
</dbReference>
<organism evidence="4 5">
    <name type="scientific">Pseudonocardia ailaonensis</name>
    <dbReference type="NCBI Taxonomy" id="367279"/>
    <lineage>
        <taxon>Bacteria</taxon>
        <taxon>Bacillati</taxon>
        <taxon>Actinomycetota</taxon>
        <taxon>Actinomycetes</taxon>
        <taxon>Pseudonocardiales</taxon>
        <taxon>Pseudonocardiaceae</taxon>
        <taxon>Pseudonocardia</taxon>
    </lineage>
</organism>
<evidence type="ECO:0000313" key="5">
    <source>
        <dbReference type="Proteomes" id="UP001500449"/>
    </source>
</evidence>
<dbReference type="EMBL" id="BAAAQK010000005">
    <property type="protein sequence ID" value="GAA1845235.1"/>
    <property type="molecule type" value="Genomic_DNA"/>
</dbReference>
<protein>
    <recommendedName>
        <fullName evidence="3">HTH iclR-type domain-containing protein</fullName>
    </recommendedName>
</protein>
<proteinExistence type="predicted"/>
<dbReference type="Gene3D" id="1.10.10.10">
    <property type="entry name" value="Winged helix-like DNA-binding domain superfamily/Winged helix DNA-binding domain"/>
    <property type="match status" value="1"/>
</dbReference>
<dbReference type="Pfam" id="PF09339">
    <property type="entry name" value="HTH_IclR"/>
    <property type="match status" value="1"/>
</dbReference>
<dbReference type="InterPro" id="IPR005471">
    <property type="entry name" value="Tscrpt_reg_IclR_N"/>
</dbReference>
<dbReference type="InterPro" id="IPR036390">
    <property type="entry name" value="WH_DNA-bd_sf"/>
</dbReference>
<evidence type="ECO:0000256" key="2">
    <source>
        <dbReference type="ARBA" id="ARBA00023163"/>
    </source>
</evidence>
<sequence length="265" mass="27667">MSAPALAAPSPPDSALQTIHRMHGVLQCFLPRDAQLTLADVSRSTALPVSTALRILRSLVVEDFLVRDGEYYRLSRTMVRWAAAIGDPVLDLRRAVAAPAAAIAGSTGLDVLVFVEEGIDAVCVASAHPGGVDRRIGDRVPMVRSIVGRVLYAQQAGGAHALLDIVDRAVDRAHPGRATSTAGRRRGAHELVGEIAGIRARGWAAARGGDGGRWRVCVPFTGPAASPPAAVVVEGETAPPSPGEIAELASTTLQLLGRDLVPVAR</sequence>
<feature type="domain" description="HTH iclR-type" evidence="3">
    <location>
        <begin position="16"/>
        <end position="76"/>
    </location>
</feature>
<keyword evidence="5" id="KW-1185">Reference proteome</keyword>
<dbReference type="InterPro" id="IPR036388">
    <property type="entry name" value="WH-like_DNA-bd_sf"/>
</dbReference>
<dbReference type="InterPro" id="IPR029016">
    <property type="entry name" value="GAF-like_dom_sf"/>
</dbReference>
<gene>
    <name evidence="4" type="ORF">GCM10009836_25960</name>
</gene>
<dbReference type="Proteomes" id="UP001500449">
    <property type="component" value="Unassembled WGS sequence"/>
</dbReference>
<dbReference type="PROSITE" id="PS51077">
    <property type="entry name" value="HTH_ICLR"/>
    <property type="match status" value="1"/>
</dbReference>
<keyword evidence="1" id="KW-0805">Transcription regulation</keyword>
<dbReference type="SMART" id="SM00346">
    <property type="entry name" value="HTH_ICLR"/>
    <property type="match status" value="1"/>
</dbReference>
<dbReference type="PANTHER" id="PTHR30136:SF39">
    <property type="entry name" value="TRANSCRIPTIONAL REGULATORY PROTEIN"/>
    <property type="match status" value="1"/>
</dbReference>
<evidence type="ECO:0000313" key="4">
    <source>
        <dbReference type="EMBL" id="GAA1845235.1"/>
    </source>
</evidence>
<dbReference type="Gene3D" id="3.30.450.40">
    <property type="match status" value="1"/>
</dbReference>
<dbReference type="SUPFAM" id="SSF46785">
    <property type="entry name" value="Winged helix' DNA-binding domain"/>
    <property type="match status" value="1"/>
</dbReference>
<evidence type="ECO:0000256" key="1">
    <source>
        <dbReference type="ARBA" id="ARBA00023015"/>
    </source>
</evidence>
<comment type="caution">
    <text evidence="4">The sequence shown here is derived from an EMBL/GenBank/DDBJ whole genome shotgun (WGS) entry which is preliminary data.</text>
</comment>
<keyword evidence="2" id="KW-0804">Transcription</keyword>
<reference evidence="4 5" key="1">
    <citation type="journal article" date="2019" name="Int. J. Syst. Evol. Microbiol.">
        <title>The Global Catalogue of Microorganisms (GCM) 10K type strain sequencing project: providing services to taxonomists for standard genome sequencing and annotation.</title>
        <authorList>
            <consortium name="The Broad Institute Genomics Platform"/>
            <consortium name="The Broad Institute Genome Sequencing Center for Infectious Disease"/>
            <person name="Wu L."/>
            <person name="Ma J."/>
        </authorList>
    </citation>
    <scope>NUCLEOTIDE SEQUENCE [LARGE SCALE GENOMIC DNA]</scope>
    <source>
        <strain evidence="4 5">JCM 16009</strain>
    </source>
</reference>
<accession>A0ABN2MZA0</accession>